<dbReference type="SUPFAM" id="SSF52540">
    <property type="entry name" value="P-loop containing nucleoside triphosphate hydrolases"/>
    <property type="match status" value="1"/>
</dbReference>
<feature type="region of interest" description="Disordered" evidence="1">
    <location>
        <begin position="611"/>
        <end position="630"/>
    </location>
</feature>
<dbReference type="OrthoDB" id="9804145at2"/>
<dbReference type="GO" id="GO:0004519">
    <property type="term" value="F:endonuclease activity"/>
    <property type="evidence" value="ECO:0007669"/>
    <property type="project" value="UniProtKB-KW"/>
</dbReference>
<dbReference type="Pfam" id="PF04851">
    <property type="entry name" value="ResIII"/>
    <property type="match status" value="1"/>
</dbReference>
<dbReference type="RefSeq" id="WP_098062173.1">
    <property type="nucleotide sequence ID" value="NZ_PDEP01000007.1"/>
</dbReference>
<dbReference type="EMBL" id="PDEP01000007">
    <property type="protein sequence ID" value="PEN06648.1"/>
    <property type="molecule type" value="Genomic_DNA"/>
</dbReference>
<keyword evidence="3" id="KW-0540">Nuclease</keyword>
<sequence>MFQLKDYQQQALTDLRDYFRLVNDLDDADGAYYKITGRTLNKRVPYQPVPGFEGMPYVCIRIPTGGGKTYVAAHAVGTATNDLLGADRSVVLWLVPTSTILEQTIEALQTPGHPYRRALEQHAPSVRVMSVSDALEVNRATLDTATTVIVATMQSFRITETEGRKVYEDAGALMDHFSDLAPEQTHHLEAFEDGTPKRSLANVLRLRHPIVIVDEAHNARTPLSFETLRRFAPSCIIEFTATPDLDERPSNVLTSVSAAELKAEDMIKLPIELTVKQPWYELMEIAIEQRDHLEDVAEEERNATGEYIRPIMLIKAESARGRDPLTPDVVADALREEFQIPDEQIAIEYKSHNDLEGVDLSDPSCPIRYAITVQKLGEGWDCPFAYVLCSVAAMRSNQAIEQIVGRVLRMPNVQRKQHDALNKAYAFGANDEFTEALTSVRDVLVQNGFERQEADTLVRKSLRRQQDPDRGYGPLFEGQEDAERAAPTATVTITYNKAPDLDALPDEPKGAVDVDAGAQTLTYQGPLNETDRQMLNTCFEGDAEAQDQVDAAYRTIREKHEQRPVPPVEREAEPFTVPQLAIEDNGTLDVFEKTHILDRPWSLSDFTPKLPNYEPTRPEGQRGTIDTDDDGRIRIASMGPIQRQLALLDDNSDWTVANLVAWLDRSIPHQDITPQDATTYLERLIQRHLIEEQGYELNALIRDKYRLKRAVESRIHTHRNEAHKQTFQTLLYGNGTAPKVTVSPEVVFEYQDEYVYRALYDGPYTFHKHYYGPEKIGDMNGEEAQCASFIDGYAATKHWVRNPEQKPRHAFWLQTATGKFYPDFVCKLRDGRKLVIEYKGSHLETGDDATEKENVGQVWAKRSGGECLFVMARDNNYGPIRAVVEG</sequence>
<dbReference type="Proteomes" id="UP000221024">
    <property type="component" value="Unassembled WGS sequence"/>
</dbReference>
<evidence type="ECO:0000313" key="4">
    <source>
        <dbReference type="Proteomes" id="UP000221024"/>
    </source>
</evidence>
<keyword evidence="4" id="KW-1185">Reference proteome</keyword>
<feature type="domain" description="Helicase/UvrB N-terminal" evidence="2">
    <location>
        <begin position="2"/>
        <end position="244"/>
    </location>
</feature>
<dbReference type="GO" id="GO:0003677">
    <property type="term" value="F:DNA binding"/>
    <property type="evidence" value="ECO:0007669"/>
    <property type="project" value="InterPro"/>
</dbReference>
<evidence type="ECO:0000256" key="1">
    <source>
        <dbReference type="SAM" id="MobiDB-lite"/>
    </source>
</evidence>
<gene>
    <name evidence="3" type="ORF">CRI93_08345</name>
</gene>
<proteinExistence type="predicted"/>
<dbReference type="GO" id="GO:0005829">
    <property type="term" value="C:cytosol"/>
    <property type="evidence" value="ECO:0007669"/>
    <property type="project" value="TreeGrafter"/>
</dbReference>
<evidence type="ECO:0000259" key="2">
    <source>
        <dbReference type="Pfam" id="PF04851"/>
    </source>
</evidence>
<dbReference type="PANTHER" id="PTHR47396">
    <property type="entry name" value="TYPE I RESTRICTION ENZYME ECOKI R PROTEIN"/>
    <property type="match status" value="1"/>
</dbReference>
<dbReference type="Gene3D" id="3.40.50.300">
    <property type="entry name" value="P-loop containing nucleotide triphosphate hydrolases"/>
    <property type="match status" value="2"/>
</dbReference>
<dbReference type="InterPro" id="IPR006935">
    <property type="entry name" value="Helicase/UvrB_N"/>
</dbReference>
<dbReference type="InterPro" id="IPR050742">
    <property type="entry name" value="Helicase_Restrict-Modif_Enz"/>
</dbReference>
<name>A0A2H3NKU0_9BACT</name>
<dbReference type="GO" id="GO:0016787">
    <property type="term" value="F:hydrolase activity"/>
    <property type="evidence" value="ECO:0007669"/>
    <property type="project" value="InterPro"/>
</dbReference>
<dbReference type="InterPro" id="IPR027417">
    <property type="entry name" value="P-loop_NTPase"/>
</dbReference>
<organism evidence="3 4">
    <name type="scientific">Longimonas halophila</name>
    <dbReference type="NCBI Taxonomy" id="1469170"/>
    <lineage>
        <taxon>Bacteria</taxon>
        <taxon>Pseudomonadati</taxon>
        <taxon>Rhodothermota</taxon>
        <taxon>Rhodothermia</taxon>
        <taxon>Rhodothermales</taxon>
        <taxon>Salisaetaceae</taxon>
        <taxon>Longimonas</taxon>
    </lineage>
</organism>
<dbReference type="AlphaFoldDB" id="A0A2H3NKU0"/>
<keyword evidence="3" id="KW-0255">Endonuclease</keyword>
<feature type="region of interest" description="Disordered" evidence="1">
    <location>
        <begin position="463"/>
        <end position="485"/>
    </location>
</feature>
<reference evidence="3 4" key="1">
    <citation type="submission" date="2017-10" db="EMBL/GenBank/DDBJ databases">
        <title>Draft genome of Longimonas halophila.</title>
        <authorList>
            <person name="Goh K.M."/>
            <person name="Shamsir M.S."/>
            <person name="Lim S.W."/>
        </authorList>
    </citation>
    <scope>NUCLEOTIDE SEQUENCE [LARGE SCALE GENOMIC DNA]</scope>
    <source>
        <strain evidence="3 4">KCTC 42399</strain>
    </source>
</reference>
<dbReference type="GO" id="GO:0005524">
    <property type="term" value="F:ATP binding"/>
    <property type="evidence" value="ECO:0007669"/>
    <property type="project" value="InterPro"/>
</dbReference>
<accession>A0A2H3NKU0</accession>
<dbReference type="PANTHER" id="PTHR47396:SF1">
    <property type="entry name" value="ATP-DEPENDENT HELICASE IRC3-RELATED"/>
    <property type="match status" value="1"/>
</dbReference>
<keyword evidence="3" id="KW-0378">Hydrolase</keyword>
<comment type="caution">
    <text evidence="3">The sequence shown here is derived from an EMBL/GenBank/DDBJ whole genome shotgun (WGS) entry which is preliminary data.</text>
</comment>
<protein>
    <submittedName>
        <fullName evidence="3">Restriction endonuclease subunit R</fullName>
    </submittedName>
</protein>
<evidence type="ECO:0000313" key="3">
    <source>
        <dbReference type="EMBL" id="PEN06648.1"/>
    </source>
</evidence>